<dbReference type="STRING" id="37625.SAMN05660420_00352"/>
<proteinExistence type="predicted"/>
<evidence type="ECO:0000256" key="1">
    <source>
        <dbReference type="SAM" id="Phobius"/>
    </source>
</evidence>
<dbReference type="RefSeq" id="WP_092344205.1">
    <property type="nucleotide sequence ID" value="NZ_FNQN01000001.1"/>
</dbReference>
<keyword evidence="1" id="KW-1133">Transmembrane helix</keyword>
<dbReference type="PANTHER" id="PTHR36305">
    <property type="entry name" value="PHOSPHATIDYLGLYCEROPHOSPHATASE A"/>
    <property type="match status" value="1"/>
</dbReference>
<gene>
    <name evidence="3" type="ORF">SAMN05660420_00352</name>
</gene>
<dbReference type="SUPFAM" id="SSF101307">
    <property type="entry name" value="YutG-like"/>
    <property type="match status" value="1"/>
</dbReference>
<feature type="transmembrane region" description="Helical" evidence="1">
    <location>
        <begin position="90"/>
        <end position="114"/>
    </location>
</feature>
<dbReference type="UniPathway" id="UPA00084">
    <property type="reaction ID" value="UER00504"/>
</dbReference>
<accession>A0A1H3VY02</accession>
<keyword evidence="4" id="KW-1185">Reference proteome</keyword>
<keyword evidence="1" id="KW-0472">Membrane</keyword>
<feature type="transmembrane region" description="Helical" evidence="1">
    <location>
        <begin position="135"/>
        <end position="160"/>
    </location>
</feature>
<dbReference type="Pfam" id="PF04608">
    <property type="entry name" value="PgpA"/>
    <property type="match status" value="1"/>
</dbReference>
<keyword evidence="1" id="KW-0812">Transmembrane</keyword>
<name>A0A1H3VY02_9BACT</name>
<dbReference type="InterPro" id="IPR036681">
    <property type="entry name" value="PgpA-like_sf"/>
</dbReference>
<feature type="domain" description="YutG/PgpA" evidence="2">
    <location>
        <begin position="19"/>
        <end position="155"/>
    </location>
</feature>
<dbReference type="GO" id="GO:0008962">
    <property type="term" value="F:phosphatidylglycerophosphatase activity"/>
    <property type="evidence" value="ECO:0007669"/>
    <property type="project" value="InterPro"/>
</dbReference>
<dbReference type="PANTHER" id="PTHR36305:SF1">
    <property type="entry name" value="PHOSPHATIDYLGLYCEROPHOSPHATASE A"/>
    <property type="match status" value="1"/>
</dbReference>
<evidence type="ECO:0000313" key="4">
    <source>
        <dbReference type="Proteomes" id="UP000199409"/>
    </source>
</evidence>
<dbReference type="AlphaFoldDB" id="A0A1H3VY02"/>
<dbReference type="Proteomes" id="UP000199409">
    <property type="component" value="Unassembled WGS sequence"/>
</dbReference>
<protein>
    <submittedName>
        <fullName evidence="3">Phosphatidylglycerophosphatase</fullName>
    </submittedName>
</protein>
<organism evidence="3 4">
    <name type="scientific">Desulfuromusa kysingii</name>
    <dbReference type="NCBI Taxonomy" id="37625"/>
    <lineage>
        <taxon>Bacteria</taxon>
        <taxon>Pseudomonadati</taxon>
        <taxon>Thermodesulfobacteriota</taxon>
        <taxon>Desulfuromonadia</taxon>
        <taxon>Desulfuromonadales</taxon>
        <taxon>Geopsychrobacteraceae</taxon>
        <taxon>Desulfuromusa</taxon>
    </lineage>
</organism>
<dbReference type="InterPro" id="IPR007686">
    <property type="entry name" value="YutG/PgpA"/>
</dbReference>
<evidence type="ECO:0000259" key="2">
    <source>
        <dbReference type="Pfam" id="PF04608"/>
    </source>
</evidence>
<dbReference type="OrthoDB" id="9804091at2"/>
<dbReference type="EMBL" id="FNQN01000001">
    <property type="protein sequence ID" value="SDZ79630.1"/>
    <property type="molecule type" value="Genomic_DNA"/>
</dbReference>
<dbReference type="PIRSF" id="PIRSF006162">
    <property type="entry name" value="PgpA"/>
    <property type="match status" value="1"/>
</dbReference>
<evidence type="ECO:0000313" key="3">
    <source>
        <dbReference type="EMBL" id="SDZ79630.1"/>
    </source>
</evidence>
<dbReference type="GO" id="GO:0006655">
    <property type="term" value="P:phosphatidylglycerol biosynthetic process"/>
    <property type="evidence" value="ECO:0007669"/>
    <property type="project" value="UniProtKB-UniPathway"/>
</dbReference>
<reference evidence="3 4" key="1">
    <citation type="submission" date="2016-10" db="EMBL/GenBank/DDBJ databases">
        <authorList>
            <person name="de Groot N.N."/>
        </authorList>
    </citation>
    <scope>NUCLEOTIDE SEQUENCE [LARGE SCALE GENOMIC DNA]</scope>
    <source>
        <strain evidence="3 4">DSM 7343</strain>
    </source>
</reference>
<dbReference type="InterPro" id="IPR026037">
    <property type="entry name" value="PgpA"/>
</dbReference>
<sequence length="161" mass="17859">MTDENQIETGGYRKLVLFLSSNGGLGYAPIASGTFGTLAGIPAFYYLSRFSWPLQLLTLVAILFLSFWVCDVAGKYYNEADDGRIVIDELVGFLVTTAFLPFSWSTAILAFIWFRIFDIVKPPPASWFDREMKNGLGVTLDDVMAGIYAAILLRVCLALFS</sequence>
<feature type="transmembrane region" description="Helical" evidence="1">
    <location>
        <begin position="54"/>
        <end position="78"/>
    </location>
</feature>
<feature type="transmembrane region" description="Helical" evidence="1">
    <location>
        <begin position="25"/>
        <end position="47"/>
    </location>
</feature>
<dbReference type="CDD" id="cd06971">
    <property type="entry name" value="PgpA"/>
    <property type="match status" value="1"/>
</dbReference>